<comment type="caution">
    <text evidence="11">The sequence shown here is derived from an EMBL/GenBank/DDBJ whole genome shotgun (WGS) entry which is preliminary data.</text>
</comment>
<dbReference type="PANTHER" id="PTHR11669:SF0">
    <property type="entry name" value="PROTEIN STICHEL-LIKE 2"/>
    <property type="match status" value="1"/>
</dbReference>
<protein>
    <recommendedName>
        <fullName evidence="2">DNA-directed DNA polymerase</fullName>
        <ecNumber evidence="2">2.7.7.7</ecNumber>
    </recommendedName>
</protein>
<comment type="similarity">
    <text evidence="1">Belongs to the DnaX/STICHEL family.</text>
</comment>
<dbReference type="InterPro" id="IPR050238">
    <property type="entry name" value="DNA_Rep/Repair_Clamp_Loader"/>
</dbReference>
<dbReference type="FunFam" id="3.40.50.300:FF:000014">
    <property type="entry name" value="DNA polymerase III subunit gamma/tau"/>
    <property type="match status" value="1"/>
</dbReference>
<dbReference type="Proteomes" id="UP000824074">
    <property type="component" value="Unassembled WGS sequence"/>
</dbReference>
<accession>A0A9D1LI75</accession>
<comment type="catalytic activity">
    <reaction evidence="8">
        <text>DNA(n) + a 2'-deoxyribonucleoside 5'-triphosphate = DNA(n+1) + diphosphate</text>
        <dbReference type="Rhea" id="RHEA:22508"/>
        <dbReference type="Rhea" id="RHEA-COMP:17339"/>
        <dbReference type="Rhea" id="RHEA-COMP:17340"/>
        <dbReference type="ChEBI" id="CHEBI:33019"/>
        <dbReference type="ChEBI" id="CHEBI:61560"/>
        <dbReference type="ChEBI" id="CHEBI:173112"/>
        <dbReference type="EC" id="2.7.7.7"/>
    </reaction>
</comment>
<gene>
    <name evidence="11" type="primary">dnaX</name>
    <name evidence="11" type="ORF">IAB68_04265</name>
</gene>
<dbReference type="GO" id="GO:0003677">
    <property type="term" value="F:DNA binding"/>
    <property type="evidence" value="ECO:0007669"/>
    <property type="project" value="InterPro"/>
</dbReference>
<dbReference type="InterPro" id="IPR001270">
    <property type="entry name" value="ClpA/B"/>
</dbReference>
<dbReference type="EMBL" id="DVMT01000043">
    <property type="protein sequence ID" value="HIU40495.1"/>
    <property type="molecule type" value="Genomic_DNA"/>
</dbReference>
<evidence type="ECO:0000313" key="11">
    <source>
        <dbReference type="EMBL" id="HIU40495.1"/>
    </source>
</evidence>
<evidence type="ECO:0000256" key="5">
    <source>
        <dbReference type="ARBA" id="ARBA00022833"/>
    </source>
</evidence>
<dbReference type="GO" id="GO:0005524">
    <property type="term" value="F:ATP binding"/>
    <property type="evidence" value="ECO:0007669"/>
    <property type="project" value="UniProtKB-KW"/>
</dbReference>
<dbReference type="GO" id="GO:0046872">
    <property type="term" value="F:metal ion binding"/>
    <property type="evidence" value="ECO:0007669"/>
    <property type="project" value="UniProtKB-KW"/>
</dbReference>
<keyword evidence="4" id="KW-0547">Nucleotide-binding</keyword>
<proteinExistence type="inferred from homology"/>
<reference evidence="11" key="1">
    <citation type="submission" date="2020-10" db="EMBL/GenBank/DDBJ databases">
        <authorList>
            <person name="Gilroy R."/>
        </authorList>
    </citation>
    <scope>NUCLEOTIDE SEQUENCE</scope>
    <source>
        <strain evidence="11">CHK193-30670</strain>
    </source>
</reference>
<evidence type="ECO:0000256" key="7">
    <source>
        <dbReference type="ARBA" id="ARBA00022932"/>
    </source>
</evidence>
<dbReference type="PANTHER" id="PTHR11669">
    <property type="entry name" value="REPLICATION FACTOR C / DNA POLYMERASE III GAMMA-TAU SUBUNIT"/>
    <property type="match status" value="1"/>
</dbReference>
<dbReference type="InterPro" id="IPR012763">
    <property type="entry name" value="DNA_pol_III_sug/sutau_N"/>
</dbReference>
<dbReference type="GO" id="GO:0006261">
    <property type="term" value="P:DNA-templated DNA replication"/>
    <property type="evidence" value="ECO:0007669"/>
    <property type="project" value="TreeGrafter"/>
</dbReference>
<keyword evidence="7" id="KW-0239">DNA-directed DNA polymerase</keyword>
<dbReference type="SUPFAM" id="SSF52540">
    <property type="entry name" value="P-loop containing nucleoside triphosphate hydrolases"/>
    <property type="match status" value="1"/>
</dbReference>
<evidence type="ECO:0000256" key="8">
    <source>
        <dbReference type="ARBA" id="ARBA00049244"/>
    </source>
</evidence>
<name>A0A9D1LI75_9FIRM</name>
<keyword evidence="11" id="KW-0808">Transferase</keyword>
<evidence type="ECO:0000256" key="2">
    <source>
        <dbReference type="ARBA" id="ARBA00012417"/>
    </source>
</evidence>
<dbReference type="GO" id="GO:0003887">
    <property type="term" value="F:DNA-directed DNA polymerase activity"/>
    <property type="evidence" value="ECO:0007669"/>
    <property type="project" value="UniProtKB-KW"/>
</dbReference>
<dbReference type="Pfam" id="PF13177">
    <property type="entry name" value="DNA_pol3_delta2"/>
    <property type="match status" value="1"/>
</dbReference>
<dbReference type="GO" id="GO:0009360">
    <property type="term" value="C:DNA polymerase III complex"/>
    <property type="evidence" value="ECO:0007669"/>
    <property type="project" value="InterPro"/>
</dbReference>
<dbReference type="InterPro" id="IPR027417">
    <property type="entry name" value="P-loop_NTPase"/>
</dbReference>
<keyword evidence="6" id="KW-0067">ATP-binding</keyword>
<dbReference type="InterPro" id="IPR045085">
    <property type="entry name" value="HLD_clamp_pol_III_gamma_tau"/>
</dbReference>
<evidence type="ECO:0000256" key="6">
    <source>
        <dbReference type="ARBA" id="ARBA00022840"/>
    </source>
</evidence>
<keyword evidence="5" id="KW-0862">Zinc</keyword>
<feature type="domain" description="AAA+ ATPase" evidence="10">
    <location>
        <begin position="37"/>
        <end position="179"/>
    </location>
</feature>
<evidence type="ECO:0000259" key="10">
    <source>
        <dbReference type="SMART" id="SM00382"/>
    </source>
</evidence>
<organism evidence="11 12">
    <name type="scientific">Candidatus Aphodocola excrementigallinarum</name>
    <dbReference type="NCBI Taxonomy" id="2840670"/>
    <lineage>
        <taxon>Bacteria</taxon>
        <taxon>Bacillati</taxon>
        <taxon>Bacillota</taxon>
        <taxon>Bacilli</taxon>
        <taxon>Candidatus Aphodocola</taxon>
    </lineage>
</organism>
<dbReference type="InterPro" id="IPR003593">
    <property type="entry name" value="AAA+_ATPase"/>
</dbReference>
<dbReference type="PRINTS" id="PR00300">
    <property type="entry name" value="CLPPROTEASEA"/>
</dbReference>
<dbReference type="EC" id="2.7.7.7" evidence="2"/>
<evidence type="ECO:0000256" key="1">
    <source>
        <dbReference type="ARBA" id="ARBA00006360"/>
    </source>
</evidence>
<dbReference type="NCBIfam" id="NF004046">
    <property type="entry name" value="PRK05563.1"/>
    <property type="match status" value="1"/>
</dbReference>
<dbReference type="AlphaFoldDB" id="A0A9D1LI75"/>
<dbReference type="SMART" id="SM00382">
    <property type="entry name" value="AAA"/>
    <property type="match status" value="1"/>
</dbReference>
<reference evidence="11" key="2">
    <citation type="journal article" date="2021" name="PeerJ">
        <title>Extensive microbial diversity within the chicken gut microbiome revealed by metagenomics and culture.</title>
        <authorList>
            <person name="Gilroy R."/>
            <person name="Ravi A."/>
            <person name="Getino M."/>
            <person name="Pursley I."/>
            <person name="Horton D.L."/>
            <person name="Alikhan N.F."/>
            <person name="Baker D."/>
            <person name="Gharbi K."/>
            <person name="Hall N."/>
            <person name="Watson M."/>
            <person name="Adriaenssens E.M."/>
            <person name="Foster-Nyarko E."/>
            <person name="Jarju S."/>
            <person name="Secka A."/>
            <person name="Antonio M."/>
            <person name="Oren A."/>
            <person name="Chaudhuri R.R."/>
            <person name="La Ragione R."/>
            <person name="Hildebrand F."/>
            <person name="Pallen M.J."/>
        </authorList>
    </citation>
    <scope>NUCLEOTIDE SEQUENCE</scope>
    <source>
        <strain evidence="11">CHK193-30670</strain>
    </source>
</reference>
<evidence type="ECO:0000256" key="9">
    <source>
        <dbReference type="SAM" id="MobiDB-lite"/>
    </source>
</evidence>
<evidence type="ECO:0000256" key="4">
    <source>
        <dbReference type="ARBA" id="ARBA00022741"/>
    </source>
</evidence>
<dbReference type="InterPro" id="IPR008921">
    <property type="entry name" value="DNA_pol3_clamp-load_cplx_C"/>
</dbReference>
<dbReference type="CDD" id="cd00009">
    <property type="entry name" value="AAA"/>
    <property type="match status" value="1"/>
</dbReference>
<dbReference type="Gene3D" id="1.10.8.60">
    <property type="match status" value="1"/>
</dbReference>
<dbReference type="CDD" id="cd18137">
    <property type="entry name" value="HLD_clamp_pol_III_gamma_tau"/>
    <property type="match status" value="1"/>
</dbReference>
<dbReference type="SUPFAM" id="SSF48019">
    <property type="entry name" value="post-AAA+ oligomerization domain-like"/>
    <property type="match status" value="1"/>
</dbReference>
<sequence>MAYQTLYRKYRPKSFSLVFGQDVITKTLKNVIKNNKLSHAYLFSGPRGTGKTSCAKLFAKAINCLNPKDGDACNECENCKSFNENANPDIIEIDAASNNGVDEIREIKNKVNLVPSMSKYKVYIIDEVHMLSIGAFNALLKTLEEPPEYVIFILATTEPQKIPATIISRCQRFDFKSISPKSMKECLKNIIEKEKITITDDALDEIIVNSKGGMRDAISLLDQAYAFCDEKITLNDIESLSGNITLKELISLFLDIIEKNYDNISNKINTFYSSGKDISLICEKMVNFIRNGILYKKNIVKNVLDDDKNIYDRLSEQNMYIIVDFLSDTLTKLQKYYQKNITFEVQLIKLIDILNTNTLRETKEESKNNVPRETSYEENKNNVPRETSSEKNKSNVPRETLDNKNFENISKIKEIRINNILLEATKNDINFINELWQNINDYLINDKYKISAGILENSKPVAASKTGIIITLPLDSLVNRVEKIYDNSKDLLKEILNNNYKLVYISSDYWSKIRPIYAKKVKNKELQYIDEKQALDELKSKQNNNLLNEFGELIEMEEF</sequence>
<keyword evidence="11" id="KW-0548">Nucleotidyltransferase</keyword>
<keyword evidence="3" id="KW-0479">Metal-binding</keyword>
<dbReference type="Pfam" id="PF22608">
    <property type="entry name" value="DNAX_ATPase_lid"/>
    <property type="match status" value="1"/>
</dbReference>
<dbReference type="NCBIfam" id="TIGR02397">
    <property type="entry name" value="dnaX_nterm"/>
    <property type="match status" value="1"/>
</dbReference>
<feature type="region of interest" description="Disordered" evidence="9">
    <location>
        <begin position="362"/>
        <end position="400"/>
    </location>
</feature>
<dbReference type="Gene3D" id="3.40.50.300">
    <property type="entry name" value="P-loop containing nucleotide triphosphate hydrolases"/>
    <property type="match status" value="1"/>
</dbReference>
<evidence type="ECO:0000256" key="3">
    <source>
        <dbReference type="ARBA" id="ARBA00022723"/>
    </source>
</evidence>
<evidence type="ECO:0000313" key="12">
    <source>
        <dbReference type="Proteomes" id="UP000824074"/>
    </source>
</evidence>